<name>A0AAN9VS87_9ORTH</name>
<accession>A0AAN9VS87</accession>
<comment type="caution">
    <text evidence="1">The sequence shown here is derived from an EMBL/GenBank/DDBJ whole genome shotgun (WGS) entry which is preliminary data.</text>
</comment>
<reference evidence="1 2" key="1">
    <citation type="submission" date="2024-03" db="EMBL/GenBank/DDBJ databases">
        <title>The genome assembly and annotation of the cricket Gryllus longicercus Weissman &amp; Gray.</title>
        <authorList>
            <person name="Szrajer S."/>
            <person name="Gray D."/>
            <person name="Ylla G."/>
        </authorList>
    </citation>
    <scope>NUCLEOTIDE SEQUENCE [LARGE SCALE GENOMIC DNA]</scope>
    <source>
        <strain evidence="1">DAG 2021-001</strain>
        <tissue evidence="1">Whole body minus gut</tissue>
    </source>
</reference>
<dbReference type="Pfam" id="PF10178">
    <property type="entry name" value="PAC3"/>
    <property type="match status" value="1"/>
</dbReference>
<evidence type="ECO:0000313" key="1">
    <source>
        <dbReference type="EMBL" id="KAK7869258.1"/>
    </source>
</evidence>
<dbReference type="Gene3D" id="3.30.230.90">
    <property type="match status" value="1"/>
</dbReference>
<dbReference type="PANTHER" id="PTHR31051">
    <property type="entry name" value="PROTEASOME ASSEMBLY CHAPERONE 3"/>
    <property type="match status" value="1"/>
</dbReference>
<dbReference type="EMBL" id="JAZDUA010000077">
    <property type="protein sequence ID" value="KAK7869258.1"/>
    <property type="molecule type" value="Genomic_DNA"/>
</dbReference>
<dbReference type="InterPro" id="IPR053720">
    <property type="entry name" value="Psm_Assembly_Chaperone"/>
</dbReference>
<dbReference type="AlphaFoldDB" id="A0AAN9VS87"/>
<organism evidence="1 2">
    <name type="scientific">Gryllus longicercus</name>
    <dbReference type="NCBI Taxonomy" id="2509291"/>
    <lineage>
        <taxon>Eukaryota</taxon>
        <taxon>Metazoa</taxon>
        <taxon>Ecdysozoa</taxon>
        <taxon>Arthropoda</taxon>
        <taxon>Hexapoda</taxon>
        <taxon>Insecta</taxon>
        <taxon>Pterygota</taxon>
        <taxon>Neoptera</taxon>
        <taxon>Polyneoptera</taxon>
        <taxon>Orthoptera</taxon>
        <taxon>Ensifera</taxon>
        <taxon>Gryllidea</taxon>
        <taxon>Grylloidea</taxon>
        <taxon>Gryllidae</taxon>
        <taxon>Gryllinae</taxon>
        <taxon>Gryllus</taxon>
    </lineage>
</organism>
<gene>
    <name evidence="1" type="ORF">R5R35_000878</name>
</gene>
<dbReference type="Proteomes" id="UP001378592">
    <property type="component" value="Unassembled WGS sequence"/>
</dbReference>
<dbReference type="PANTHER" id="PTHR31051:SF1">
    <property type="entry name" value="PROTEASOME ASSEMBLY CHAPERONE 3"/>
    <property type="match status" value="1"/>
</dbReference>
<proteinExistence type="predicted"/>
<evidence type="ECO:0008006" key="3">
    <source>
        <dbReference type="Google" id="ProtNLM"/>
    </source>
</evidence>
<dbReference type="InterPro" id="IPR018788">
    <property type="entry name" value="Proteasome_assmbl_chp_3"/>
</dbReference>
<dbReference type="GO" id="GO:0043248">
    <property type="term" value="P:proteasome assembly"/>
    <property type="evidence" value="ECO:0007669"/>
    <property type="project" value="InterPro"/>
</dbReference>
<sequence>MASLEIYQKIPEKCTLKYAAVGAKINGIHTDIIINEYSNRFFIILTQYKKLGSLISVYKETQRDSSGKDEVFQVKTIQGKEEPDWELAARFLTEQTNINKPVLYSICLQECSLKTLKALKDIVIKNKLW</sequence>
<protein>
    <recommendedName>
        <fullName evidence="3">Proteasome assembly chaperone 3</fullName>
    </recommendedName>
</protein>
<evidence type="ECO:0000313" key="2">
    <source>
        <dbReference type="Proteomes" id="UP001378592"/>
    </source>
</evidence>
<keyword evidence="2" id="KW-1185">Reference proteome</keyword>